<feature type="compositionally biased region" description="Acidic residues" evidence="1">
    <location>
        <begin position="29"/>
        <end position="41"/>
    </location>
</feature>
<dbReference type="GeneID" id="36290394"/>
<dbReference type="EMBL" id="KV441403">
    <property type="protein sequence ID" value="OAF56672.1"/>
    <property type="molecule type" value="Genomic_DNA"/>
</dbReference>
<dbReference type="AlphaFoldDB" id="A0A177A5A8"/>
<accession>A0A177A5A8</accession>
<name>A0A177A5A8_9PEZI</name>
<proteinExistence type="predicted"/>
<dbReference type="Proteomes" id="UP000077154">
    <property type="component" value="Unassembled WGS sequence"/>
</dbReference>
<evidence type="ECO:0000313" key="2">
    <source>
        <dbReference type="EMBL" id="OAF56672.1"/>
    </source>
</evidence>
<organism evidence="2">
    <name type="scientific">Pseudogymnoascus destructans</name>
    <dbReference type="NCBI Taxonomy" id="655981"/>
    <lineage>
        <taxon>Eukaryota</taxon>
        <taxon>Fungi</taxon>
        <taxon>Dikarya</taxon>
        <taxon>Ascomycota</taxon>
        <taxon>Pezizomycotina</taxon>
        <taxon>Leotiomycetes</taxon>
        <taxon>Thelebolales</taxon>
        <taxon>Thelebolaceae</taxon>
        <taxon>Pseudogymnoascus</taxon>
    </lineage>
</organism>
<feature type="region of interest" description="Disordered" evidence="1">
    <location>
        <begin position="17"/>
        <end position="50"/>
    </location>
</feature>
<evidence type="ECO:0000256" key="1">
    <source>
        <dbReference type="SAM" id="MobiDB-lite"/>
    </source>
</evidence>
<reference evidence="2" key="1">
    <citation type="submission" date="2016-03" db="EMBL/GenBank/DDBJ databases">
        <title>Updated assembly of Pseudogymnoascus destructans, the fungus causing white-nose syndrome of bats.</title>
        <authorList>
            <person name="Palmer J.M."/>
            <person name="Drees K.P."/>
            <person name="Foster J.T."/>
            <person name="Lindner D.L."/>
        </authorList>
    </citation>
    <scope>NUCLEOTIDE SEQUENCE [LARGE SCALE GENOMIC DNA]</scope>
    <source>
        <strain evidence="2">20631-21</strain>
    </source>
</reference>
<protein>
    <submittedName>
        <fullName evidence="2">Uncharacterized protein</fullName>
    </submittedName>
</protein>
<sequence length="91" mass="10264">MHDDLIPASLQHNAKHADDLWDNLANESSDSDQDSNAEEQDQVNAHQSGKDMVNSTLALIEAQYPPWEAQLPLQHKPLERTLKEHGTLQQN</sequence>
<gene>
    <name evidence="2" type="ORF">VC83_07348</name>
</gene>
<dbReference type="RefSeq" id="XP_024321964.1">
    <property type="nucleotide sequence ID" value="XM_024470921.1"/>
</dbReference>